<gene>
    <name evidence="7" type="ORF">JMJ77_002617</name>
</gene>
<evidence type="ECO:0000313" key="8">
    <source>
        <dbReference type="Proteomes" id="UP000699042"/>
    </source>
</evidence>
<dbReference type="Proteomes" id="UP000699042">
    <property type="component" value="Unassembled WGS sequence"/>
</dbReference>
<evidence type="ECO:0000256" key="1">
    <source>
        <dbReference type="ARBA" id="ARBA00004141"/>
    </source>
</evidence>
<comment type="caution">
    <text evidence="7">The sequence shown here is derived from an EMBL/GenBank/DDBJ whole genome shotgun (WGS) entry which is preliminary data.</text>
</comment>
<dbReference type="AlphaFoldDB" id="A0A9P7R8B6"/>
<feature type="transmembrane region" description="Helical" evidence="6">
    <location>
        <begin position="69"/>
        <end position="88"/>
    </location>
</feature>
<evidence type="ECO:0000256" key="6">
    <source>
        <dbReference type="SAM" id="Phobius"/>
    </source>
</evidence>
<keyword evidence="8" id="KW-1185">Reference proteome</keyword>
<dbReference type="PANTHER" id="PTHR30618:SF0">
    <property type="entry name" value="PURINE-URACIL PERMEASE NCS1"/>
    <property type="match status" value="1"/>
</dbReference>
<evidence type="ECO:0000256" key="5">
    <source>
        <dbReference type="ARBA" id="ARBA00023136"/>
    </source>
</evidence>
<evidence type="ECO:0000256" key="4">
    <source>
        <dbReference type="ARBA" id="ARBA00022989"/>
    </source>
</evidence>
<name>A0A9P7R8B6_9PEZI</name>
<proteinExistence type="inferred from homology"/>
<organism evidence="7 8">
    <name type="scientific">Colletotrichum scovillei</name>
    <dbReference type="NCBI Taxonomy" id="1209932"/>
    <lineage>
        <taxon>Eukaryota</taxon>
        <taxon>Fungi</taxon>
        <taxon>Dikarya</taxon>
        <taxon>Ascomycota</taxon>
        <taxon>Pezizomycotina</taxon>
        <taxon>Sordariomycetes</taxon>
        <taxon>Hypocreomycetidae</taxon>
        <taxon>Glomerellales</taxon>
        <taxon>Glomerellaceae</taxon>
        <taxon>Colletotrichum</taxon>
        <taxon>Colletotrichum acutatum species complex</taxon>
    </lineage>
</organism>
<dbReference type="Pfam" id="PF02133">
    <property type="entry name" value="Transp_cyt_pur"/>
    <property type="match status" value="1"/>
</dbReference>
<accession>A0A9P7R8B6</accession>
<feature type="transmembrane region" description="Helical" evidence="6">
    <location>
        <begin position="94"/>
        <end position="116"/>
    </location>
</feature>
<protein>
    <submittedName>
        <fullName evidence="7">NCS1 nucleoside transporter</fullName>
    </submittedName>
</protein>
<evidence type="ECO:0000313" key="7">
    <source>
        <dbReference type="EMBL" id="KAG7052006.1"/>
    </source>
</evidence>
<dbReference type="GO" id="GO:0015205">
    <property type="term" value="F:nucleobase transmembrane transporter activity"/>
    <property type="evidence" value="ECO:0007669"/>
    <property type="project" value="TreeGrafter"/>
</dbReference>
<dbReference type="Gene3D" id="1.10.4160.10">
    <property type="entry name" value="Hydantoin permease"/>
    <property type="match status" value="1"/>
</dbReference>
<comment type="subcellular location">
    <subcellularLocation>
        <location evidence="1">Membrane</location>
        <topology evidence="1">Multi-pass membrane protein</topology>
    </subcellularLocation>
</comment>
<dbReference type="PANTHER" id="PTHR30618">
    <property type="entry name" value="NCS1 FAMILY PURINE/PYRIMIDINE TRANSPORTER"/>
    <property type="match status" value="1"/>
</dbReference>
<dbReference type="InterPro" id="IPR001248">
    <property type="entry name" value="Pur-cyt_permease"/>
</dbReference>
<dbReference type="GO" id="GO:0005886">
    <property type="term" value="C:plasma membrane"/>
    <property type="evidence" value="ECO:0007669"/>
    <property type="project" value="TreeGrafter"/>
</dbReference>
<dbReference type="InterPro" id="IPR045225">
    <property type="entry name" value="Uracil/uridine/allantoin_perm"/>
</dbReference>
<evidence type="ECO:0000256" key="2">
    <source>
        <dbReference type="ARBA" id="ARBA00008974"/>
    </source>
</evidence>
<comment type="similarity">
    <text evidence="2">Belongs to the purine-cytosine permease (2.A.39) family.</text>
</comment>
<sequence>MEPLGTIIVACIDAVRKNEANFGDRAGAVFARIAFMLSYFGMVVAFNCGVAGIDLAALLPRWFTIRRRGFLTIVFVFVMQPLSLLNSASNFRTVVGSFNVFLGPLTGIMFADDFLIRKRTMKLTGL</sequence>
<dbReference type="EMBL" id="JAESDN010000004">
    <property type="protein sequence ID" value="KAG7052006.1"/>
    <property type="molecule type" value="Genomic_DNA"/>
</dbReference>
<evidence type="ECO:0000256" key="3">
    <source>
        <dbReference type="ARBA" id="ARBA00022692"/>
    </source>
</evidence>
<keyword evidence="5 6" id="KW-0472">Membrane</keyword>
<keyword evidence="4 6" id="KW-1133">Transmembrane helix</keyword>
<feature type="transmembrane region" description="Helical" evidence="6">
    <location>
        <begin position="33"/>
        <end position="57"/>
    </location>
</feature>
<keyword evidence="3 6" id="KW-0812">Transmembrane</keyword>
<reference evidence="7" key="1">
    <citation type="submission" date="2021-05" db="EMBL/GenBank/DDBJ databases">
        <title>Comparative genomics of three Colletotrichum scovillei strains and genetic complementation revealed genes involved fungal growth and virulence on chili pepper.</title>
        <authorList>
            <person name="Hsieh D.-K."/>
            <person name="Chuang S.-C."/>
            <person name="Chen C.-Y."/>
            <person name="Chao Y.-T."/>
            <person name="Lu M.-Y.J."/>
            <person name="Lee M.-H."/>
            <person name="Shih M.-C."/>
        </authorList>
    </citation>
    <scope>NUCLEOTIDE SEQUENCE</scope>
    <source>
        <strain evidence="7">Coll-153</strain>
    </source>
</reference>